<dbReference type="InterPro" id="IPR029044">
    <property type="entry name" value="Nucleotide-diphossugar_trans"/>
</dbReference>
<evidence type="ECO:0000256" key="1">
    <source>
        <dbReference type="ARBA" id="ARBA00006739"/>
    </source>
</evidence>
<name>A0A7D3XK89_9BACT</name>
<dbReference type="InterPro" id="IPR001173">
    <property type="entry name" value="Glyco_trans_2-like"/>
</dbReference>
<feature type="transmembrane region" description="Helical" evidence="4">
    <location>
        <begin position="335"/>
        <end position="359"/>
    </location>
</feature>
<feature type="domain" description="Glycosyltransferase 2-like" evidence="5">
    <location>
        <begin position="43"/>
        <end position="158"/>
    </location>
</feature>
<dbReference type="Proteomes" id="UP000500961">
    <property type="component" value="Chromosome"/>
</dbReference>
<feature type="transmembrane region" description="Helical" evidence="4">
    <location>
        <begin position="312"/>
        <end position="329"/>
    </location>
</feature>
<evidence type="ECO:0000256" key="4">
    <source>
        <dbReference type="SAM" id="Phobius"/>
    </source>
</evidence>
<dbReference type="EMBL" id="CP041345">
    <property type="protein sequence ID" value="QKG79295.1"/>
    <property type="molecule type" value="Genomic_DNA"/>
</dbReference>
<keyword evidence="4" id="KW-1133">Transmembrane helix</keyword>
<sequence>MQIVSLILFLLYAIAILILLGGLLSSKWVRENNVYRTENRKVSVIVAFRNERGCLTELIKSLAGQDLQYNHWEAILVDDHSSDGSYELALSLAQGLPFSLYKLPKELKGKKSALLFGLSKAQHDIVAITDADCVLPSSWLREISFEMAHTDFFQGEVRPIVGAKSLISWFEALDYTSLMAVSAASFALHRPVIAASANLAFNRKLIPVDSESIRLDVHSGDDMFLLHAAKKQKIRRMRFLSSTNIAVQTYFDGGWSGFLNRRIRWASKAKSYTDIETIILASIVFAINAWLVMLLVLGALGFFDIMFPLKVWFWKSAIDFIFLFTYLIRTNQLKLLVVFLPLQVVYPFYITLAALTGLIKGITWKGRTSV</sequence>
<keyword evidence="7" id="KW-1185">Reference proteome</keyword>
<dbReference type="KEGG" id="ttz:FHG85_03125"/>
<feature type="transmembrane region" description="Helical" evidence="4">
    <location>
        <begin position="278"/>
        <end position="300"/>
    </location>
</feature>
<accession>A0A7D3XK89</accession>
<keyword evidence="2" id="KW-0328">Glycosyltransferase</keyword>
<dbReference type="Pfam" id="PF00535">
    <property type="entry name" value="Glycos_transf_2"/>
    <property type="match status" value="1"/>
</dbReference>
<dbReference type="RefSeq" id="WP_173072913.1">
    <property type="nucleotide sequence ID" value="NZ_CP041345.1"/>
</dbReference>
<keyword evidence="3 6" id="KW-0808">Transferase</keyword>
<dbReference type="GO" id="GO:0016757">
    <property type="term" value="F:glycosyltransferase activity"/>
    <property type="evidence" value="ECO:0007669"/>
    <property type="project" value="UniProtKB-KW"/>
</dbReference>
<evidence type="ECO:0000256" key="3">
    <source>
        <dbReference type="ARBA" id="ARBA00022679"/>
    </source>
</evidence>
<feature type="transmembrane region" description="Helical" evidence="4">
    <location>
        <begin position="6"/>
        <end position="26"/>
    </location>
</feature>
<organism evidence="6 7">
    <name type="scientific">Tenuifilum thalassicum</name>
    <dbReference type="NCBI Taxonomy" id="2590900"/>
    <lineage>
        <taxon>Bacteria</taxon>
        <taxon>Pseudomonadati</taxon>
        <taxon>Bacteroidota</taxon>
        <taxon>Bacteroidia</taxon>
        <taxon>Bacteroidales</taxon>
        <taxon>Tenuifilaceae</taxon>
        <taxon>Tenuifilum</taxon>
    </lineage>
</organism>
<dbReference type="PANTHER" id="PTHR43630:SF1">
    <property type="entry name" value="POLY-BETA-1,6-N-ACETYL-D-GLUCOSAMINE SYNTHASE"/>
    <property type="match status" value="1"/>
</dbReference>
<dbReference type="AlphaFoldDB" id="A0A7D3XK89"/>
<keyword evidence="4" id="KW-0472">Membrane</keyword>
<reference evidence="6 7" key="1">
    <citation type="submission" date="2019-07" db="EMBL/GenBank/DDBJ databases">
        <title>Thalassofilum flectens gen. nov., sp. nov., a novel moderate thermophilic anaerobe from a shallow sea hot spring in Kunashir Island (Russia), representing a new family in the order Bacteroidales, and proposal of Thalassofilacea fam. nov.</title>
        <authorList>
            <person name="Kochetkova T.V."/>
            <person name="Podosokorskaya O.A."/>
            <person name="Novikov A."/>
            <person name="Elcheninov A.G."/>
            <person name="Toshchakov S.V."/>
            <person name="Kublanov I.V."/>
        </authorList>
    </citation>
    <scope>NUCLEOTIDE SEQUENCE [LARGE SCALE GENOMIC DNA]</scope>
    <source>
        <strain evidence="6 7">38-H</strain>
    </source>
</reference>
<keyword evidence="4" id="KW-0812">Transmembrane</keyword>
<dbReference type="PANTHER" id="PTHR43630">
    <property type="entry name" value="POLY-BETA-1,6-N-ACETYL-D-GLUCOSAMINE SYNTHASE"/>
    <property type="match status" value="1"/>
</dbReference>
<evidence type="ECO:0000256" key="2">
    <source>
        <dbReference type="ARBA" id="ARBA00022676"/>
    </source>
</evidence>
<comment type="similarity">
    <text evidence="1">Belongs to the glycosyltransferase 2 family.</text>
</comment>
<proteinExistence type="inferred from homology"/>
<dbReference type="SUPFAM" id="SSF53448">
    <property type="entry name" value="Nucleotide-diphospho-sugar transferases"/>
    <property type="match status" value="1"/>
</dbReference>
<evidence type="ECO:0000259" key="5">
    <source>
        <dbReference type="Pfam" id="PF00535"/>
    </source>
</evidence>
<gene>
    <name evidence="6" type="ORF">FHG85_03125</name>
</gene>
<evidence type="ECO:0000313" key="7">
    <source>
        <dbReference type="Proteomes" id="UP000500961"/>
    </source>
</evidence>
<evidence type="ECO:0000313" key="6">
    <source>
        <dbReference type="EMBL" id="QKG79295.1"/>
    </source>
</evidence>
<protein>
    <submittedName>
        <fullName evidence="6">Glycosyltransferase</fullName>
    </submittedName>
</protein>
<dbReference type="Gene3D" id="3.90.550.10">
    <property type="entry name" value="Spore Coat Polysaccharide Biosynthesis Protein SpsA, Chain A"/>
    <property type="match status" value="1"/>
</dbReference>